<accession>A0A7Y8GV54</accession>
<reference evidence="1 2" key="1">
    <citation type="submission" date="2019-09" db="EMBL/GenBank/DDBJ databases">
        <title>Hydrogenophaga aromatica sp. nov., isolated from a para-xylene-degrading enrichment culture.</title>
        <authorList>
            <person name="Tancsics A."/>
            <person name="Banerjee S."/>
        </authorList>
    </citation>
    <scope>NUCLEOTIDE SEQUENCE [LARGE SCALE GENOMIC DNA]</scope>
    <source>
        <strain evidence="1 2">D2P1</strain>
    </source>
</reference>
<dbReference type="AlphaFoldDB" id="A0A7Y8GV54"/>
<dbReference type="EMBL" id="VYGV01000006">
    <property type="protein sequence ID" value="NWF45424.1"/>
    <property type="molecule type" value="Genomic_DNA"/>
</dbReference>
<evidence type="ECO:0000313" key="2">
    <source>
        <dbReference type="Proteomes" id="UP000545507"/>
    </source>
</evidence>
<gene>
    <name evidence="1" type="ORF">F3K02_09210</name>
</gene>
<name>A0A7Y8GV54_9BURK</name>
<evidence type="ECO:0000313" key="1">
    <source>
        <dbReference type="EMBL" id="NWF45424.1"/>
    </source>
</evidence>
<proteinExistence type="predicted"/>
<evidence type="ECO:0008006" key="3">
    <source>
        <dbReference type="Google" id="ProtNLM"/>
    </source>
</evidence>
<sequence length="217" mass="24640">MKERPILFSKPMVLALLSGTKTQTRRVVKPSDLAWMDEHQGLREPDNAIRCPYGQPGDHLWVRETFFAWGRWETRFSAKKGRDEWHFIDMTLECGQSYLYAADGVSDTKAFIKRRGGVEPMYWKRPAIFMPRAACRITLELTGVRVDRLQDISEADAKAEGIHQQPTTGWFSVPGISGAGTTARAAYALLWNSINGAGSWDSNPWVWCVEFKRTEVA</sequence>
<dbReference type="Proteomes" id="UP000545507">
    <property type="component" value="Unassembled WGS sequence"/>
</dbReference>
<organism evidence="1 2">
    <name type="scientific">Hydrogenophaga aromaticivorans</name>
    <dbReference type="NCBI Taxonomy" id="2610898"/>
    <lineage>
        <taxon>Bacteria</taxon>
        <taxon>Pseudomonadati</taxon>
        <taxon>Pseudomonadota</taxon>
        <taxon>Betaproteobacteria</taxon>
        <taxon>Burkholderiales</taxon>
        <taxon>Comamonadaceae</taxon>
        <taxon>Hydrogenophaga</taxon>
    </lineage>
</organism>
<keyword evidence="2" id="KW-1185">Reference proteome</keyword>
<protein>
    <recommendedName>
        <fullName evidence="3">Morphogenetic protein</fullName>
    </recommendedName>
</protein>
<dbReference type="RefSeq" id="WP_177135273.1">
    <property type="nucleotide sequence ID" value="NZ_VYGV01000006.1"/>
</dbReference>
<comment type="caution">
    <text evidence="1">The sequence shown here is derived from an EMBL/GenBank/DDBJ whole genome shotgun (WGS) entry which is preliminary data.</text>
</comment>